<reference evidence="5" key="1">
    <citation type="submission" date="2017-02" db="UniProtKB">
        <authorList>
            <consortium name="WormBaseParasite"/>
        </authorList>
    </citation>
    <scope>IDENTIFICATION</scope>
</reference>
<sequence>MTIKNTMLIILLYFILLSITIYGKEKLSVTKDIIHYCDPETPDTCGSKGVCIKKSSGNRCSCPDGWMGVKCQRPCQDIYKSCSKWLEERRCVWARPISPFFADNCPLTCGACRNSIGRALPLALPPILEDISWVIGKWETTQDSSNDFYDKRFPRNIDGGYKEILDIMVTEVPSFDRPGLNVSVTAKSIKKENIINKELGFITIKPFLEDTGFAEFNKPKSGPDLVALELSSNTGVLTIEEGIMKKSFDKSSNSNINILVLELKHINDYLYEKSEIKDSKRIFKYISRPSSSGRLVESLIEIGSIEKRDGQVLRWKKSYRKIFDYLTDY</sequence>
<dbReference type="InterPro" id="IPR003582">
    <property type="entry name" value="ShKT_dom"/>
</dbReference>
<dbReference type="Gene3D" id="2.10.25.10">
    <property type="entry name" value="Laminin"/>
    <property type="match status" value="1"/>
</dbReference>
<feature type="signal peptide" evidence="2">
    <location>
        <begin position="1"/>
        <end position="23"/>
    </location>
</feature>
<evidence type="ECO:0000256" key="1">
    <source>
        <dbReference type="PROSITE-ProRule" id="PRU00076"/>
    </source>
</evidence>
<dbReference type="SUPFAM" id="SSF50814">
    <property type="entry name" value="Lipocalins"/>
    <property type="match status" value="1"/>
</dbReference>
<dbReference type="PROSITE" id="PS50026">
    <property type="entry name" value="EGF_3"/>
    <property type="match status" value="1"/>
</dbReference>
<dbReference type="InterPro" id="IPR045165">
    <property type="entry name" value="Nitrobindin"/>
</dbReference>
<keyword evidence="1" id="KW-0245">EGF-like domain</keyword>
<evidence type="ECO:0000313" key="5">
    <source>
        <dbReference type="WBParaSite" id="SPAL_0000177600.1"/>
    </source>
</evidence>
<evidence type="ECO:0000313" key="4">
    <source>
        <dbReference type="Proteomes" id="UP000046392"/>
    </source>
</evidence>
<dbReference type="AlphaFoldDB" id="A0A0N5B6U0"/>
<dbReference type="PANTHER" id="PTHR15854">
    <property type="entry name" value="THAP4 PROTEIN"/>
    <property type="match status" value="1"/>
</dbReference>
<dbReference type="SUPFAM" id="SSF57196">
    <property type="entry name" value="EGF/Laminin"/>
    <property type="match status" value="1"/>
</dbReference>
<feature type="disulfide bond" evidence="1">
    <location>
        <begin position="62"/>
        <end position="71"/>
    </location>
</feature>
<dbReference type="PANTHER" id="PTHR15854:SF17">
    <property type="entry name" value="SHKT DOMAIN-CONTAINING PROTEIN"/>
    <property type="match status" value="1"/>
</dbReference>
<keyword evidence="1" id="KW-1015">Disulfide bond</keyword>
<accession>A0A0N5B6U0</accession>
<dbReference type="Gene3D" id="2.40.128.20">
    <property type="match status" value="1"/>
</dbReference>
<dbReference type="Proteomes" id="UP000046392">
    <property type="component" value="Unplaced"/>
</dbReference>
<feature type="domain" description="EGF-like" evidence="3">
    <location>
        <begin position="33"/>
        <end position="72"/>
    </location>
</feature>
<organism evidence="4 5">
    <name type="scientific">Strongyloides papillosus</name>
    <name type="common">Intestinal threadworm</name>
    <dbReference type="NCBI Taxonomy" id="174720"/>
    <lineage>
        <taxon>Eukaryota</taxon>
        <taxon>Metazoa</taxon>
        <taxon>Ecdysozoa</taxon>
        <taxon>Nematoda</taxon>
        <taxon>Chromadorea</taxon>
        <taxon>Rhabditida</taxon>
        <taxon>Tylenchina</taxon>
        <taxon>Panagrolaimomorpha</taxon>
        <taxon>Strongyloidoidea</taxon>
        <taxon>Strongyloididae</taxon>
        <taxon>Strongyloides</taxon>
    </lineage>
</organism>
<dbReference type="CDD" id="cd00053">
    <property type="entry name" value="EGF"/>
    <property type="match status" value="1"/>
</dbReference>
<keyword evidence="2" id="KW-0732">Signal</keyword>
<dbReference type="PROSITE" id="PS00022">
    <property type="entry name" value="EGF_1"/>
    <property type="match status" value="1"/>
</dbReference>
<evidence type="ECO:0000259" key="3">
    <source>
        <dbReference type="PROSITE" id="PS50026"/>
    </source>
</evidence>
<comment type="caution">
    <text evidence="1">Lacks conserved residue(s) required for the propagation of feature annotation.</text>
</comment>
<feature type="chain" id="PRO_5005894036" evidence="2">
    <location>
        <begin position="24"/>
        <end position="329"/>
    </location>
</feature>
<dbReference type="InterPro" id="IPR000742">
    <property type="entry name" value="EGF"/>
</dbReference>
<proteinExistence type="predicted"/>
<protein>
    <submittedName>
        <fullName evidence="5">EGF-like domain-containing protein</fullName>
    </submittedName>
</protein>
<name>A0A0N5B6U0_STREA</name>
<evidence type="ECO:0000256" key="2">
    <source>
        <dbReference type="SAM" id="SignalP"/>
    </source>
</evidence>
<dbReference type="WBParaSite" id="SPAL_0000177600.1">
    <property type="protein sequence ID" value="SPAL_0000177600.1"/>
    <property type="gene ID" value="SPAL_0000177600"/>
</dbReference>
<dbReference type="InterPro" id="IPR012674">
    <property type="entry name" value="Calycin"/>
</dbReference>
<keyword evidence="4" id="KW-1185">Reference proteome</keyword>
<dbReference type="Pfam" id="PF01549">
    <property type="entry name" value="ShK"/>
    <property type="match status" value="1"/>
</dbReference>